<name>A0AAD8KMI3_TARER</name>
<protein>
    <submittedName>
        <fullName evidence="1">Uncharacterized protein</fullName>
    </submittedName>
</protein>
<evidence type="ECO:0000313" key="1">
    <source>
        <dbReference type="EMBL" id="KAK1425774.1"/>
    </source>
</evidence>
<evidence type="ECO:0000313" key="2">
    <source>
        <dbReference type="Proteomes" id="UP001229421"/>
    </source>
</evidence>
<comment type="caution">
    <text evidence="1">The sequence shown here is derived from an EMBL/GenBank/DDBJ whole genome shotgun (WGS) entry which is preliminary data.</text>
</comment>
<dbReference type="AlphaFoldDB" id="A0AAD8KMI3"/>
<accession>A0AAD8KMI3</accession>
<gene>
    <name evidence="1" type="ORF">QVD17_21132</name>
</gene>
<dbReference type="EMBL" id="JAUHHV010000005">
    <property type="protein sequence ID" value="KAK1425774.1"/>
    <property type="molecule type" value="Genomic_DNA"/>
</dbReference>
<sequence>MSRNRSHMFSEVIAQVNEILHQASINLTSDGDADDHGDDDDNDDLALHRDHFLVLHFLLSVNYGVFSFYSDDGVSHCYDVFNSIPGVTL</sequence>
<proteinExistence type="predicted"/>
<organism evidence="1 2">
    <name type="scientific">Tagetes erecta</name>
    <name type="common">African marigold</name>
    <dbReference type="NCBI Taxonomy" id="13708"/>
    <lineage>
        <taxon>Eukaryota</taxon>
        <taxon>Viridiplantae</taxon>
        <taxon>Streptophyta</taxon>
        <taxon>Embryophyta</taxon>
        <taxon>Tracheophyta</taxon>
        <taxon>Spermatophyta</taxon>
        <taxon>Magnoliopsida</taxon>
        <taxon>eudicotyledons</taxon>
        <taxon>Gunneridae</taxon>
        <taxon>Pentapetalae</taxon>
        <taxon>asterids</taxon>
        <taxon>campanulids</taxon>
        <taxon>Asterales</taxon>
        <taxon>Asteraceae</taxon>
        <taxon>Asteroideae</taxon>
        <taxon>Heliantheae alliance</taxon>
        <taxon>Tageteae</taxon>
        <taxon>Tagetes</taxon>
    </lineage>
</organism>
<dbReference type="Proteomes" id="UP001229421">
    <property type="component" value="Unassembled WGS sequence"/>
</dbReference>
<reference evidence="1" key="1">
    <citation type="journal article" date="2023" name="bioRxiv">
        <title>Improved chromosome-level genome assembly for marigold (Tagetes erecta).</title>
        <authorList>
            <person name="Jiang F."/>
            <person name="Yuan L."/>
            <person name="Wang S."/>
            <person name="Wang H."/>
            <person name="Xu D."/>
            <person name="Wang A."/>
            <person name="Fan W."/>
        </authorList>
    </citation>
    <scope>NUCLEOTIDE SEQUENCE</scope>
    <source>
        <strain evidence="1">WSJ</strain>
        <tissue evidence="1">Leaf</tissue>
    </source>
</reference>
<keyword evidence="2" id="KW-1185">Reference proteome</keyword>